<dbReference type="EMBL" id="BK015306">
    <property type="protein sequence ID" value="DAE00631.1"/>
    <property type="molecule type" value="Genomic_DNA"/>
</dbReference>
<evidence type="ECO:0000313" key="1">
    <source>
        <dbReference type="EMBL" id="DAE00631.1"/>
    </source>
</evidence>
<protein>
    <submittedName>
        <fullName evidence="1">Uncharacterized protein</fullName>
    </submittedName>
</protein>
<organism evidence="1">
    <name type="scientific">Myoviridae sp. ctakU3</name>
    <dbReference type="NCBI Taxonomy" id="2825135"/>
    <lineage>
        <taxon>Viruses</taxon>
        <taxon>Duplodnaviria</taxon>
        <taxon>Heunggongvirae</taxon>
        <taxon>Uroviricota</taxon>
        <taxon>Caudoviricetes</taxon>
    </lineage>
</organism>
<name>A0A8S5P0N1_9CAUD</name>
<accession>A0A8S5P0N1</accession>
<reference evidence="1" key="1">
    <citation type="journal article" date="2021" name="Proc. Natl. Acad. Sci. U.S.A.">
        <title>A Catalog of Tens of Thousands of Viruses from Human Metagenomes Reveals Hidden Associations with Chronic Diseases.</title>
        <authorList>
            <person name="Tisza M.J."/>
            <person name="Buck C.B."/>
        </authorList>
    </citation>
    <scope>NUCLEOTIDE SEQUENCE</scope>
    <source>
        <strain evidence="1">CtakU3</strain>
    </source>
</reference>
<sequence length="38" mass="4197">MLWVALHCCLSVLGCASLMSKEGANNMEGDPVYLRQQK</sequence>
<proteinExistence type="predicted"/>